<sequence length="331" mass="35242">MSEPGNKGRIYARIAGTGSYLPDKVLTNEDLAKLVDTSDEWIQSRTGIRERHIAAEGQTAGDLGYQAALRALEAAGVDASDIDLIVVGTTTPDLIFPSTACLIQARLGATGCAAMDVNAACSGFIYALSVAEKFIRCGDAKTALVIGTETLSRIVDWTERTTCVLFGDGAGAAVLKADTETGVLSTHLHADGSKKELLWNPVGVSAGFSKDEPNNGIRIHMKGNDVFKYAVKALDGVVDETLQANGLDKHDLDWLIPHQANLRIIEATAKRLDMSMDQVIVTVDKHGNTSSGSVPLALDTAIRSGRVERGQLLLLEAFGGGFTWGSVLLRY</sequence>
<comment type="catalytic activity">
    <reaction evidence="11">
        <text>malonyl-[ACP] + acetyl-CoA + H(+) = 3-oxobutanoyl-[ACP] + CO2 + CoA</text>
        <dbReference type="Rhea" id="RHEA:12080"/>
        <dbReference type="Rhea" id="RHEA-COMP:9623"/>
        <dbReference type="Rhea" id="RHEA-COMP:9625"/>
        <dbReference type="ChEBI" id="CHEBI:15378"/>
        <dbReference type="ChEBI" id="CHEBI:16526"/>
        <dbReference type="ChEBI" id="CHEBI:57287"/>
        <dbReference type="ChEBI" id="CHEBI:57288"/>
        <dbReference type="ChEBI" id="CHEBI:78449"/>
        <dbReference type="ChEBI" id="CHEBI:78450"/>
        <dbReference type="EC" id="2.3.1.180"/>
    </reaction>
    <physiologicalReaction direction="left-to-right" evidence="11">
        <dbReference type="Rhea" id="RHEA:12081"/>
    </physiologicalReaction>
</comment>
<dbReference type="Pfam" id="PF08545">
    <property type="entry name" value="ACP_syn_III"/>
    <property type="match status" value="1"/>
</dbReference>
<feature type="region of interest" description="ACP-binding" evidence="12">
    <location>
        <begin position="259"/>
        <end position="263"/>
    </location>
</feature>
<dbReference type="EMBL" id="CP060731">
    <property type="protein sequence ID" value="QNN76381.1"/>
    <property type="molecule type" value="Genomic_DNA"/>
</dbReference>
<dbReference type="InterPro" id="IPR016039">
    <property type="entry name" value="Thiolase-like"/>
</dbReference>
<evidence type="ECO:0000256" key="12">
    <source>
        <dbReference type="HAMAP-Rule" id="MF_01815"/>
    </source>
</evidence>
<dbReference type="FunFam" id="3.40.47.10:FF:000004">
    <property type="entry name" value="3-oxoacyl-[acyl-carrier-protein] synthase 3"/>
    <property type="match status" value="1"/>
</dbReference>
<keyword evidence="6 12" id="KW-0276">Fatty acid metabolism</keyword>
<keyword evidence="12" id="KW-0963">Cytoplasm</keyword>
<keyword evidence="4 12" id="KW-0444">Lipid biosynthesis</keyword>
<dbReference type="Pfam" id="PF08541">
    <property type="entry name" value="ACP_syn_III_C"/>
    <property type="match status" value="1"/>
</dbReference>
<dbReference type="UniPathway" id="UPA00094"/>
<dbReference type="InterPro" id="IPR013747">
    <property type="entry name" value="ACP_syn_III_C"/>
</dbReference>
<dbReference type="InterPro" id="IPR013751">
    <property type="entry name" value="ACP_syn_III_N"/>
</dbReference>
<comment type="subcellular location">
    <subcellularLocation>
        <location evidence="12">Cytoplasm</location>
    </subcellularLocation>
</comment>
<dbReference type="Gene3D" id="3.40.47.10">
    <property type="match status" value="1"/>
</dbReference>
<evidence type="ECO:0000256" key="4">
    <source>
        <dbReference type="ARBA" id="ARBA00022516"/>
    </source>
</evidence>
<keyword evidence="10 12" id="KW-0012">Acyltransferase</keyword>
<keyword evidence="7 12" id="KW-0443">Lipid metabolism</keyword>
<gene>
    <name evidence="12" type="primary">fabH</name>
    <name evidence="15" type="ORF">IAE60_10455</name>
</gene>
<evidence type="ECO:0000259" key="14">
    <source>
        <dbReference type="Pfam" id="PF08545"/>
    </source>
</evidence>
<dbReference type="InterPro" id="IPR004655">
    <property type="entry name" value="FabH"/>
</dbReference>
<comment type="function">
    <text evidence="12">Catalyzes the condensation reaction of fatty acid synthesis by the addition to an acyl acceptor of two carbons from malonyl-ACP. Catalyzes the first condensation reaction which initiates fatty acid synthesis and may therefore play a role in governing the total rate of fatty acid production. Possesses both acetoacetyl-ACP synthase and acetyl transacylase activities. Its substrate specificity determines the biosynthesis of branched-chain and/or straight-chain of fatty acids.</text>
</comment>
<evidence type="ECO:0000256" key="11">
    <source>
        <dbReference type="ARBA" id="ARBA00051096"/>
    </source>
</evidence>
<feature type="domain" description="Beta-ketoacyl-[acyl-carrier-protein] synthase III C-terminal" evidence="13">
    <location>
        <begin position="242"/>
        <end position="331"/>
    </location>
</feature>
<evidence type="ECO:0000313" key="15">
    <source>
        <dbReference type="EMBL" id="QNN76381.1"/>
    </source>
</evidence>
<evidence type="ECO:0000256" key="5">
    <source>
        <dbReference type="ARBA" id="ARBA00022679"/>
    </source>
</evidence>
<evidence type="ECO:0000256" key="9">
    <source>
        <dbReference type="ARBA" id="ARBA00023268"/>
    </source>
</evidence>
<dbReference type="GO" id="GO:0006633">
    <property type="term" value="P:fatty acid biosynthetic process"/>
    <property type="evidence" value="ECO:0007669"/>
    <property type="project" value="UniProtKB-UniRule"/>
</dbReference>
<evidence type="ECO:0000256" key="2">
    <source>
        <dbReference type="ARBA" id="ARBA00008642"/>
    </source>
</evidence>
<reference evidence="15 16" key="1">
    <citation type="submission" date="2020-08" db="EMBL/GenBank/DDBJ databases">
        <title>Streptomycin Non-resistant strain, P. mexicana.</title>
        <authorList>
            <person name="Ganesh-Kumar S."/>
            <person name="Zhe T."/>
            <person name="Yu Z."/>
            <person name="Min Y."/>
        </authorList>
    </citation>
    <scope>NUCLEOTIDE SEQUENCE [LARGE SCALE GENOMIC DNA]</scope>
    <source>
        <strain evidence="15 16">GTZY2</strain>
    </source>
</reference>
<keyword evidence="8 12" id="KW-0275">Fatty acid biosynthesis</keyword>
<dbReference type="GO" id="GO:0033818">
    <property type="term" value="F:beta-ketoacyl-acyl-carrier-protein synthase III activity"/>
    <property type="evidence" value="ECO:0007669"/>
    <property type="project" value="UniProtKB-UniRule"/>
</dbReference>
<dbReference type="CDD" id="cd00830">
    <property type="entry name" value="KAS_III"/>
    <property type="match status" value="1"/>
</dbReference>
<dbReference type="SUPFAM" id="SSF53901">
    <property type="entry name" value="Thiolase-like"/>
    <property type="match status" value="1"/>
</dbReference>
<dbReference type="NCBIfam" id="TIGR00747">
    <property type="entry name" value="fabH"/>
    <property type="match status" value="1"/>
</dbReference>
<dbReference type="GO" id="GO:0005737">
    <property type="term" value="C:cytoplasm"/>
    <property type="evidence" value="ECO:0007669"/>
    <property type="project" value="UniProtKB-SubCell"/>
</dbReference>
<evidence type="ECO:0000259" key="13">
    <source>
        <dbReference type="Pfam" id="PF08541"/>
    </source>
</evidence>
<feature type="active site" evidence="12">
    <location>
        <position position="121"/>
    </location>
</feature>
<evidence type="ECO:0000256" key="8">
    <source>
        <dbReference type="ARBA" id="ARBA00023160"/>
    </source>
</evidence>
<organism evidence="15 16">
    <name type="scientific">Pseudoxanthomonas mexicana</name>
    <dbReference type="NCBI Taxonomy" id="128785"/>
    <lineage>
        <taxon>Bacteria</taxon>
        <taxon>Pseudomonadati</taxon>
        <taxon>Pseudomonadota</taxon>
        <taxon>Gammaproteobacteria</taxon>
        <taxon>Lysobacterales</taxon>
        <taxon>Lysobacteraceae</taxon>
        <taxon>Pseudoxanthomonas</taxon>
    </lineage>
</organism>
<comment type="subunit">
    <text evidence="12">Homodimer.</text>
</comment>
<evidence type="ECO:0000256" key="7">
    <source>
        <dbReference type="ARBA" id="ARBA00023098"/>
    </source>
</evidence>
<keyword evidence="9 12" id="KW-0511">Multifunctional enzyme</keyword>
<dbReference type="Proteomes" id="UP000515838">
    <property type="component" value="Chromosome"/>
</dbReference>
<dbReference type="RefSeq" id="WP_187572191.1">
    <property type="nucleotide sequence ID" value="NZ_CP060731.1"/>
</dbReference>
<evidence type="ECO:0000313" key="16">
    <source>
        <dbReference type="Proteomes" id="UP000515838"/>
    </source>
</evidence>
<evidence type="ECO:0000256" key="10">
    <source>
        <dbReference type="ARBA" id="ARBA00023315"/>
    </source>
</evidence>
<keyword evidence="5 12" id="KW-0808">Transferase</keyword>
<accession>A0A7G9T8F6</accession>
<evidence type="ECO:0000256" key="6">
    <source>
        <dbReference type="ARBA" id="ARBA00022832"/>
    </source>
</evidence>
<dbReference type="NCBIfam" id="NF006829">
    <property type="entry name" value="PRK09352.1"/>
    <property type="match status" value="1"/>
</dbReference>
<dbReference type="HAMAP" id="MF_01815">
    <property type="entry name" value="FabH"/>
    <property type="match status" value="1"/>
</dbReference>
<proteinExistence type="inferred from homology"/>
<dbReference type="AlphaFoldDB" id="A0A7G9T8F6"/>
<evidence type="ECO:0000256" key="1">
    <source>
        <dbReference type="ARBA" id="ARBA00005194"/>
    </source>
</evidence>
<comment type="domain">
    <text evidence="12">The last Arg residue of the ACP-binding site is essential for the weak association between ACP/AcpP and FabH.</text>
</comment>
<dbReference type="GO" id="GO:0004315">
    <property type="term" value="F:3-oxoacyl-[acyl-carrier-protein] synthase activity"/>
    <property type="evidence" value="ECO:0007669"/>
    <property type="project" value="InterPro"/>
</dbReference>
<name>A0A7G9T8F6_PSEMX</name>
<dbReference type="EC" id="2.3.1.180" evidence="3 12"/>
<feature type="domain" description="Beta-ketoacyl-[acyl-carrier-protein] synthase III N-terminal" evidence="14">
    <location>
        <begin position="115"/>
        <end position="192"/>
    </location>
</feature>
<protein>
    <recommendedName>
        <fullName evidence="3 12">Beta-ketoacyl-[acyl-carrier-protein] synthase III</fullName>
        <shortName evidence="12">Beta-ketoacyl-ACP synthase III</shortName>
        <shortName evidence="12">KAS III</shortName>
        <ecNumber evidence="3 12">2.3.1.180</ecNumber>
    </recommendedName>
    <alternativeName>
        <fullName evidence="12">3-oxoacyl-[acyl-carrier-protein] synthase 3</fullName>
    </alternativeName>
    <alternativeName>
        <fullName evidence="12">3-oxoacyl-[acyl-carrier-protein] synthase III</fullName>
    </alternativeName>
</protein>
<feature type="active site" evidence="12">
    <location>
        <position position="258"/>
    </location>
</feature>
<dbReference type="PANTHER" id="PTHR43091:SF1">
    <property type="entry name" value="BETA-KETOACYL-[ACYL-CARRIER-PROTEIN] SYNTHASE III, CHLOROPLASTIC"/>
    <property type="match status" value="1"/>
</dbReference>
<comment type="pathway">
    <text evidence="1 12">Lipid metabolism; fatty acid biosynthesis.</text>
</comment>
<feature type="active site" evidence="12">
    <location>
        <position position="288"/>
    </location>
</feature>
<dbReference type="PANTHER" id="PTHR43091">
    <property type="entry name" value="3-OXOACYL-[ACYL-CARRIER-PROTEIN] SYNTHASE"/>
    <property type="match status" value="1"/>
</dbReference>
<comment type="similarity">
    <text evidence="2 12">Belongs to the thiolase-like superfamily. FabH family.</text>
</comment>
<evidence type="ECO:0000256" key="3">
    <source>
        <dbReference type="ARBA" id="ARBA00012333"/>
    </source>
</evidence>
<dbReference type="GeneID" id="81471392"/>